<organism evidence="9 10">
    <name type="scientific">Starmerella bacillaris</name>
    <name type="common">Yeast</name>
    <name type="synonym">Candida zemplinina</name>
    <dbReference type="NCBI Taxonomy" id="1247836"/>
    <lineage>
        <taxon>Eukaryota</taxon>
        <taxon>Fungi</taxon>
        <taxon>Dikarya</taxon>
        <taxon>Ascomycota</taxon>
        <taxon>Saccharomycotina</taxon>
        <taxon>Dipodascomycetes</taxon>
        <taxon>Dipodascales</taxon>
        <taxon>Trichomonascaceae</taxon>
        <taxon>Starmerella</taxon>
    </lineage>
</organism>
<dbReference type="FunFam" id="3.30.70.1730:FF:000005">
    <property type="entry name" value="Ribosome assembly factor mrt4"/>
    <property type="match status" value="1"/>
</dbReference>
<evidence type="ECO:0000313" key="10">
    <source>
        <dbReference type="Proteomes" id="UP001362899"/>
    </source>
</evidence>
<keyword evidence="5 7" id="KW-0963">Cytoplasm</keyword>
<dbReference type="Gene3D" id="3.30.70.1730">
    <property type="match status" value="1"/>
</dbReference>
<gene>
    <name evidence="9" type="ORF">DASB73_029220</name>
</gene>
<comment type="similarity">
    <text evidence="2 7">Belongs to the universal ribosomal protein uL10 family.</text>
</comment>
<dbReference type="InterPro" id="IPR040637">
    <property type="entry name" value="Ribosomal_uL10-like_insert"/>
</dbReference>
<dbReference type="Gene3D" id="3.90.105.20">
    <property type="match status" value="1"/>
</dbReference>
<dbReference type="InterPro" id="IPR001790">
    <property type="entry name" value="Ribosomal_uL10"/>
</dbReference>
<dbReference type="InterPro" id="IPR051742">
    <property type="entry name" value="Ribosome_Assembly_uL10"/>
</dbReference>
<dbReference type="CDD" id="cd05796">
    <property type="entry name" value="Ribosomal_P0_like"/>
    <property type="match status" value="1"/>
</dbReference>
<evidence type="ECO:0000256" key="3">
    <source>
        <dbReference type="ARBA" id="ARBA00011117"/>
    </source>
</evidence>
<evidence type="ECO:0000256" key="5">
    <source>
        <dbReference type="ARBA" id="ARBA00022490"/>
    </source>
</evidence>
<keyword evidence="7" id="KW-0690">Ribosome biogenesis</keyword>
<dbReference type="InterPro" id="IPR043164">
    <property type="entry name" value="Ribosomal_uL10-like_insert_sf"/>
</dbReference>
<dbReference type="Pfam" id="PF17777">
    <property type="entry name" value="RL10P_insert"/>
    <property type="match status" value="1"/>
</dbReference>
<protein>
    <recommendedName>
        <fullName evidence="4 7">Ribosome assembly factor mrt4</fullName>
    </recommendedName>
</protein>
<keyword evidence="10" id="KW-1185">Reference proteome</keyword>
<dbReference type="SUPFAM" id="SSF160369">
    <property type="entry name" value="Ribosomal protein L10-like"/>
    <property type="match status" value="1"/>
</dbReference>
<evidence type="ECO:0000256" key="1">
    <source>
        <dbReference type="ARBA" id="ARBA00004046"/>
    </source>
</evidence>
<accession>A0AAV5RK55</accession>
<dbReference type="PANTHER" id="PTHR45841:SF1">
    <property type="entry name" value="MRNA TURNOVER PROTEIN 4 HOMOLOG"/>
    <property type="match status" value="1"/>
</dbReference>
<comment type="caution">
    <text evidence="9">The sequence shown here is derived from an EMBL/GenBank/DDBJ whole genome shotgun (WGS) entry which is preliminary data.</text>
</comment>
<evidence type="ECO:0000256" key="6">
    <source>
        <dbReference type="ARBA" id="ARBA00023242"/>
    </source>
</evidence>
<evidence type="ECO:0000256" key="4">
    <source>
        <dbReference type="ARBA" id="ARBA00015359"/>
    </source>
</evidence>
<dbReference type="FunFam" id="3.90.105.20:FF:000003">
    <property type="entry name" value="Ribosome assembly factor mrt4"/>
    <property type="match status" value="1"/>
</dbReference>
<dbReference type="GO" id="GO:0000027">
    <property type="term" value="P:ribosomal large subunit assembly"/>
    <property type="evidence" value="ECO:0007669"/>
    <property type="project" value="InterPro"/>
</dbReference>
<comment type="function">
    <text evidence="1 7">Component of the ribosome assembly machinery. Nuclear paralog of the ribosomal protein P0, it binds pre-60S subunits at an early stage of assembly in the nucleolus, and is replaced by P0 in cytoplasmic pre-60S subunits and mature 80S ribosomes.</text>
</comment>
<evidence type="ECO:0000256" key="7">
    <source>
        <dbReference type="RuleBase" id="RU364039"/>
    </source>
</evidence>
<dbReference type="InterPro" id="IPR043141">
    <property type="entry name" value="Ribosomal_uL10-like_sf"/>
</dbReference>
<dbReference type="Pfam" id="PF00466">
    <property type="entry name" value="Ribosomal_L10"/>
    <property type="match status" value="1"/>
</dbReference>
<name>A0AAV5RK55_STABA</name>
<dbReference type="GO" id="GO:0030687">
    <property type="term" value="C:preribosome, large subunit precursor"/>
    <property type="evidence" value="ECO:0007669"/>
    <property type="project" value="TreeGrafter"/>
</dbReference>
<evidence type="ECO:0000259" key="8">
    <source>
        <dbReference type="Pfam" id="PF17777"/>
    </source>
</evidence>
<sequence>MPRSARNKVISLTKTEKKGRENKEQIAEELRASMDQYSYIYVLNVQNMRNLFLKEIRQAWKGSRIIFGRTKLMQKVLGKQAEDEYLENSHLLSQFLKGDVGLLFTDEEPQVVKDYFESYVKTDFARSGLEAPLTFTVPEGVVYSTGGQQSIEDDVPLTHSMESTLRQLGMPTRLDKGRIVLGVPYTVCKQGQTLDSKQARLLKQFGVACSEFKVNILGAYSKKDAALV</sequence>
<reference evidence="9 10" key="1">
    <citation type="journal article" date="2023" name="Elife">
        <title>Identification of key yeast species and microbe-microbe interactions impacting larval growth of Drosophila in the wild.</title>
        <authorList>
            <person name="Mure A."/>
            <person name="Sugiura Y."/>
            <person name="Maeda R."/>
            <person name="Honda K."/>
            <person name="Sakurai N."/>
            <person name="Takahashi Y."/>
            <person name="Watada M."/>
            <person name="Katoh T."/>
            <person name="Gotoh A."/>
            <person name="Gotoh Y."/>
            <person name="Taniguchi I."/>
            <person name="Nakamura K."/>
            <person name="Hayashi T."/>
            <person name="Katayama T."/>
            <person name="Uemura T."/>
            <person name="Hattori Y."/>
        </authorList>
    </citation>
    <scope>NUCLEOTIDE SEQUENCE [LARGE SCALE GENOMIC DNA]</scope>
    <source>
        <strain evidence="9 10">SB-73</strain>
    </source>
</reference>
<dbReference type="Proteomes" id="UP001362899">
    <property type="component" value="Unassembled WGS sequence"/>
</dbReference>
<dbReference type="GO" id="GO:0000956">
    <property type="term" value="P:nuclear-transcribed mRNA catabolic process"/>
    <property type="evidence" value="ECO:0007669"/>
    <property type="project" value="TreeGrafter"/>
</dbReference>
<evidence type="ECO:0000256" key="2">
    <source>
        <dbReference type="ARBA" id="ARBA00008889"/>
    </source>
</evidence>
<dbReference type="GO" id="GO:0005737">
    <property type="term" value="C:cytoplasm"/>
    <property type="evidence" value="ECO:0007669"/>
    <property type="project" value="UniProtKB-SubCell"/>
</dbReference>
<feature type="domain" description="Large ribosomal subunit protein uL10-like insertion" evidence="8">
    <location>
        <begin position="125"/>
        <end position="207"/>
    </location>
</feature>
<dbReference type="PANTHER" id="PTHR45841">
    <property type="entry name" value="MRNA TURNOVER PROTEIN 4 MRTO4"/>
    <property type="match status" value="1"/>
</dbReference>
<dbReference type="GO" id="GO:0005730">
    <property type="term" value="C:nucleolus"/>
    <property type="evidence" value="ECO:0007669"/>
    <property type="project" value="UniProtKB-SubCell"/>
</dbReference>
<dbReference type="EMBL" id="BTGC01000008">
    <property type="protein sequence ID" value="GMM51959.1"/>
    <property type="molecule type" value="Genomic_DNA"/>
</dbReference>
<dbReference type="GO" id="GO:0003723">
    <property type="term" value="F:RNA binding"/>
    <property type="evidence" value="ECO:0007669"/>
    <property type="project" value="TreeGrafter"/>
</dbReference>
<evidence type="ECO:0000313" key="9">
    <source>
        <dbReference type="EMBL" id="GMM51959.1"/>
    </source>
</evidence>
<dbReference type="AlphaFoldDB" id="A0AAV5RK55"/>
<keyword evidence="6 7" id="KW-0539">Nucleus</keyword>
<dbReference type="GO" id="GO:0006364">
    <property type="term" value="P:rRNA processing"/>
    <property type="evidence" value="ECO:0007669"/>
    <property type="project" value="TreeGrafter"/>
</dbReference>
<comment type="subunit">
    <text evidence="3 7">Associates with the pre-60S ribosomal particle.</text>
</comment>
<proteinExistence type="inferred from homology"/>
<comment type="subcellular location">
    <subcellularLocation>
        <location evidence="7">Cytoplasm</location>
    </subcellularLocation>
    <subcellularLocation>
        <location evidence="7">Nucleus</location>
        <location evidence="7">Nucleolus</location>
    </subcellularLocation>
</comment>
<dbReference type="InterPro" id="IPR033867">
    <property type="entry name" value="Mrt4"/>
</dbReference>